<dbReference type="Proteomes" id="UP001179952">
    <property type="component" value="Unassembled WGS sequence"/>
</dbReference>
<comment type="caution">
    <text evidence="1">The sequence shown here is derived from an EMBL/GenBank/DDBJ whole genome shotgun (WGS) entry which is preliminary data.</text>
</comment>
<reference evidence="1" key="2">
    <citation type="submission" date="2023-06" db="EMBL/GenBank/DDBJ databases">
        <authorList>
            <person name="Ma L."/>
            <person name="Liu K.-W."/>
            <person name="Li Z."/>
            <person name="Hsiao Y.-Y."/>
            <person name="Qi Y."/>
            <person name="Fu T."/>
            <person name="Tang G."/>
            <person name="Zhang D."/>
            <person name="Sun W.-H."/>
            <person name="Liu D.-K."/>
            <person name="Li Y."/>
            <person name="Chen G.-Z."/>
            <person name="Liu X.-D."/>
            <person name="Liao X.-Y."/>
            <person name="Jiang Y.-T."/>
            <person name="Yu X."/>
            <person name="Hao Y."/>
            <person name="Huang J."/>
            <person name="Zhao X.-W."/>
            <person name="Ke S."/>
            <person name="Chen Y.-Y."/>
            <person name="Wu W.-L."/>
            <person name="Hsu J.-L."/>
            <person name="Lin Y.-F."/>
            <person name="Huang M.-D."/>
            <person name="Li C.-Y."/>
            <person name="Huang L."/>
            <person name="Wang Z.-W."/>
            <person name="Zhao X."/>
            <person name="Zhong W.-Y."/>
            <person name="Peng D.-H."/>
            <person name="Ahmad S."/>
            <person name="Lan S."/>
            <person name="Zhang J.-S."/>
            <person name="Tsai W.-C."/>
            <person name="Van De Peer Y."/>
            <person name="Liu Z.-J."/>
        </authorList>
    </citation>
    <scope>NUCLEOTIDE SEQUENCE</scope>
    <source>
        <strain evidence="1">SCP</strain>
        <tissue evidence="1">Leaves</tissue>
    </source>
</reference>
<proteinExistence type="predicted"/>
<gene>
    <name evidence="1" type="ORF">QJS04_geneDACA022540</name>
</gene>
<organism evidence="1 2">
    <name type="scientific">Acorus gramineus</name>
    <name type="common">Dwarf sweet flag</name>
    <dbReference type="NCBI Taxonomy" id="55184"/>
    <lineage>
        <taxon>Eukaryota</taxon>
        <taxon>Viridiplantae</taxon>
        <taxon>Streptophyta</taxon>
        <taxon>Embryophyta</taxon>
        <taxon>Tracheophyta</taxon>
        <taxon>Spermatophyta</taxon>
        <taxon>Magnoliopsida</taxon>
        <taxon>Liliopsida</taxon>
        <taxon>Acoraceae</taxon>
        <taxon>Acorus</taxon>
    </lineage>
</organism>
<dbReference type="AlphaFoldDB" id="A0AAV9A8C9"/>
<dbReference type="EMBL" id="JAUJYN010000011">
    <property type="protein sequence ID" value="KAK1260477.1"/>
    <property type="molecule type" value="Genomic_DNA"/>
</dbReference>
<evidence type="ECO:0000313" key="1">
    <source>
        <dbReference type="EMBL" id="KAK1260477.1"/>
    </source>
</evidence>
<keyword evidence="2" id="KW-1185">Reference proteome</keyword>
<protein>
    <submittedName>
        <fullName evidence="1">Uncharacterized protein</fullName>
    </submittedName>
</protein>
<accession>A0AAV9A8C9</accession>
<sequence>MSTAFLSLKELGEAGKELKWGEEDAVTAMISHTIVPTGVWTIWRTRNEKIFRGARVYQENM</sequence>
<name>A0AAV9A8C9_ACOGR</name>
<evidence type="ECO:0000313" key="2">
    <source>
        <dbReference type="Proteomes" id="UP001179952"/>
    </source>
</evidence>
<reference evidence="1" key="1">
    <citation type="journal article" date="2023" name="Nat. Commun.">
        <title>Diploid and tetraploid genomes of Acorus and the evolution of monocots.</title>
        <authorList>
            <person name="Ma L."/>
            <person name="Liu K.W."/>
            <person name="Li Z."/>
            <person name="Hsiao Y.Y."/>
            <person name="Qi Y."/>
            <person name="Fu T."/>
            <person name="Tang G.D."/>
            <person name="Zhang D."/>
            <person name="Sun W.H."/>
            <person name="Liu D.K."/>
            <person name="Li Y."/>
            <person name="Chen G.Z."/>
            <person name="Liu X.D."/>
            <person name="Liao X.Y."/>
            <person name="Jiang Y.T."/>
            <person name="Yu X."/>
            <person name="Hao Y."/>
            <person name="Huang J."/>
            <person name="Zhao X.W."/>
            <person name="Ke S."/>
            <person name="Chen Y.Y."/>
            <person name="Wu W.L."/>
            <person name="Hsu J.L."/>
            <person name="Lin Y.F."/>
            <person name="Huang M.D."/>
            <person name="Li C.Y."/>
            <person name="Huang L."/>
            <person name="Wang Z.W."/>
            <person name="Zhao X."/>
            <person name="Zhong W.Y."/>
            <person name="Peng D.H."/>
            <person name="Ahmad S."/>
            <person name="Lan S."/>
            <person name="Zhang J.S."/>
            <person name="Tsai W.C."/>
            <person name="Van de Peer Y."/>
            <person name="Liu Z.J."/>
        </authorList>
    </citation>
    <scope>NUCLEOTIDE SEQUENCE</scope>
    <source>
        <strain evidence="1">SCP</strain>
    </source>
</reference>